<comment type="subcellular location">
    <subcellularLocation>
        <location evidence="1 4">Bacterial flagellum basal body</location>
    </subcellularLocation>
</comment>
<dbReference type="AlphaFoldDB" id="A0A9E2KB84"/>
<dbReference type="Pfam" id="PF02049">
    <property type="entry name" value="FliE"/>
    <property type="match status" value="1"/>
</dbReference>
<dbReference type="GO" id="GO:0071973">
    <property type="term" value="P:bacterial-type flagellum-dependent cell motility"/>
    <property type="evidence" value="ECO:0007669"/>
    <property type="project" value="InterPro"/>
</dbReference>
<evidence type="ECO:0000256" key="3">
    <source>
        <dbReference type="ARBA" id="ARBA00023143"/>
    </source>
</evidence>
<gene>
    <name evidence="4" type="primary">fliE</name>
    <name evidence="5" type="ORF">H9872_02350</name>
</gene>
<comment type="caution">
    <text evidence="5">The sequence shown here is derived from an EMBL/GenBank/DDBJ whole genome shotgun (WGS) entry which is preliminary data.</text>
</comment>
<organism evidence="5 6">
    <name type="scientific">Candidatus Cellulosilyticum pullistercoris</name>
    <dbReference type="NCBI Taxonomy" id="2838521"/>
    <lineage>
        <taxon>Bacteria</taxon>
        <taxon>Bacillati</taxon>
        <taxon>Bacillota</taxon>
        <taxon>Clostridia</taxon>
        <taxon>Lachnospirales</taxon>
        <taxon>Cellulosilyticaceae</taxon>
        <taxon>Cellulosilyticum</taxon>
    </lineage>
</organism>
<evidence type="ECO:0000256" key="4">
    <source>
        <dbReference type="HAMAP-Rule" id="MF_00724"/>
    </source>
</evidence>
<dbReference type="GO" id="GO:0005198">
    <property type="term" value="F:structural molecule activity"/>
    <property type="evidence" value="ECO:0007669"/>
    <property type="project" value="InterPro"/>
</dbReference>
<dbReference type="GO" id="GO:0009425">
    <property type="term" value="C:bacterial-type flagellum basal body"/>
    <property type="evidence" value="ECO:0007669"/>
    <property type="project" value="UniProtKB-SubCell"/>
</dbReference>
<name>A0A9E2KB84_9FIRM</name>
<reference evidence="5" key="1">
    <citation type="journal article" date="2021" name="PeerJ">
        <title>Extensive microbial diversity within the chicken gut microbiome revealed by metagenomics and culture.</title>
        <authorList>
            <person name="Gilroy R."/>
            <person name="Ravi A."/>
            <person name="Getino M."/>
            <person name="Pursley I."/>
            <person name="Horton D.L."/>
            <person name="Alikhan N.F."/>
            <person name="Baker D."/>
            <person name="Gharbi K."/>
            <person name="Hall N."/>
            <person name="Watson M."/>
            <person name="Adriaenssens E.M."/>
            <person name="Foster-Nyarko E."/>
            <person name="Jarju S."/>
            <person name="Secka A."/>
            <person name="Antonio M."/>
            <person name="Oren A."/>
            <person name="Chaudhuri R.R."/>
            <person name="La Ragione R."/>
            <person name="Hildebrand F."/>
            <person name="Pallen M.J."/>
        </authorList>
    </citation>
    <scope>NUCLEOTIDE SEQUENCE</scope>
    <source>
        <strain evidence="5">B5-657</strain>
    </source>
</reference>
<evidence type="ECO:0000256" key="1">
    <source>
        <dbReference type="ARBA" id="ARBA00004117"/>
    </source>
</evidence>
<dbReference type="GO" id="GO:0003774">
    <property type="term" value="F:cytoskeletal motor activity"/>
    <property type="evidence" value="ECO:0007669"/>
    <property type="project" value="InterPro"/>
</dbReference>
<dbReference type="HAMAP" id="MF_00724">
    <property type="entry name" value="FliE"/>
    <property type="match status" value="1"/>
</dbReference>
<keyword evidence="5" id="KW-0969">Cilium</keyword>
<dbReference type="Proteomes" id="UP000824229">
    <property type="component" value="Unassembled WGS sequence"/>
</dbReference>
<sequence>MMTSIQSLNGMNTNIVTESNHNTGLTGDESFKYALDAAKGLIESNVASEIEVSQKTLDFMTGANDNIVDLMVAQEKSSILLQYTLQVRNGLLSAYKEIINLSI</sequence>
<reference evidence="5" key="2">
    <citation type="submission" date="2021-04" db="EMBL/GenBank/DDBJ databases">
        <authorList>
            <person name="Gilroy R."/>
        </authorList>
    </citation>
    <scope>NUCLEOTIDE SEQUENCE</scope>
    <source>
        <strain evidence="5">B5-657</strain>
    </source>
</reference>
<keyword evidence="5" id="KW-0282">Flagellum</keyword>
<dbReference type="PANTHER" id="PTHR34653:SF1">
    <property type="entry name" value="FLAGELLAR HOOK-BASAL BODY COMPLEX PROTEIN FLIE"/>
    <property type="match status" value="1"/>
</dbReference>
<evidence type="ECO:0000313" key="5">
    <source>
        <dbReference type="EMBL" id="MBU3803587.1"/>
    </source>
</evidence>
<comment type="similarity">
    <text evidence="2 4">Belongs to the FliE family.</text>
</comment>
<dbReference type="EMBL" id="JAHLFQ010000043">
    <property type="protein sequence ID" value="MBU3803587.1"/>
    <property type="molecule type" value="Genomic_DNA"/>
</dbReference>
<evidence type="ECO:0000256" key="2">
    <source>
        <dbReference type="ARBA" id="ARBA00009272"/>
    </source>
</evidence>
<dbReference type="PANTHER" id="PTHR34653">
    <property type="match status" value="1"/>
</dbReference>
<protein>
    <recommendedName>
        <fullName evidence="4">Flagellar hook-basal body complex protein FliE</fullName>
    </recommendedName>
</protein>
<accession>A0A9E2KB84</accession>
<evidence type="ECO:0000313" key="6">
    <source>
        <dbReference type="Proteomes" id="UP000824229"/>
    </source>
</evidence>
<proteinExistence type="inferred from homology"/>
<dbReference type="InterPro" id="IPR001624">
    <property type="entry name" value="FliE"/>
</dbReference>
<keyword evidence="3 4" id="KW-0975">Bacterial flagellum</keyword>
<keyword evidence="5" id="KW-0966">Cell projection</keyword>